<dbReference type="OrthoDB" id="2638588at2"/>
<gene>
    <name evidence="2" type="ORF">FG382_02785</name>
</gene>
<protein>
    <recommendedName>
        <fullName evidence="4">Selenocysteine lyase</fullName>
    </recommendedName>
</protein>
<evidence type="ECO:0000256" key="1">
    <source>
        <dbReference type="SAM" id="Phobius"/>
    </source>
</evidence>
<dbReference type="EMBL" id="VDGH01000001">
    <property type="protein sequence ID" value="TQR17173.1"/>
    <property type="molecule type" value="Genomic_DNA"/>
</dbReference>
<dbReference type="AlphaFoldDB" id="A0A544TI97"/>
<keyword evidence="1" id="KW-1133">Transmembrane helix</keyword>
<dbReference type="Proteomes" id="UP000317316">
    <property type="component" value="Unassembled WGS sequence"/>
</dbReference>
<reference evidence="2 3" key="1">
    <citation type="submission" date="2019-05" db="EMBL/GenBank/DDBJ databases">
        <title>Psychrobacillus vulpis sp. nov., a new species isolated from feces of a red fox that inhabits in The Tablas de Daimiel Natural Park, Albacete, Spain.</title>
        <authorList>
            <person name="Rodriguez M."/>
            <person name="Reina J.C."/>
            <person name="Bejar V."/>
            <person name="Llamas I."/>
        </authorList>
    </citation>
    <scope>NUCLEOTIDE SEQUENCE [LARGE SCALE GENOMIC DNA]</scope>
    <source>
        <strain evidence="2 3">NEAU-3TGS17</strain>
    </source>
</reference>
<feature type="transmembrane region" description="Helical" evidence="1">
    <location>
        <begin position="46"/>
        <end position="74"/>
    </location>
</feature>
<keyword evidence="1" id="KW-0812">Transmembrane</keyword>
<name>A0A544TI97_9BACI</name>
<evidence type="ECO:0000313" key="2">
    <source>
        <dbReference type="EMBL" id="TQR17173.1"/>
    </source>
</evidence>
<feature type="transmembrane region" description="Helical" evidence="1">
    <location>
        <begin position="7"/>
        <end position="26"/>
    </location>
</feature>
<organism evidence="2 3">
    <name type="scientific">Psychrobacillus lasiicapitis</name>
    <dbReference type="NCBI Taxonomy" id="1636719"/>
    <lineage>
        <taxon>Bacteria</taxon>
        <taxon>Bacillati</taxon>
        <taxon>Bacillota</taxon>
        <taxon>Bacilli</taxon>
        <taxon>Bacillales</taxon>
        <taxon>Bacillaceae</taxon>
        <taxon>Psychrobacillus</taxon>
    </lineage>
</organism>
<accession>A0A544TI97</accession>
<proteinExistence type="predicted"/>
<keyword evidence="3" id="KW-1185">Reference proteome</keyword>
<comment type="caution">
    <text evidence="2">The sequence shown here is derived from an EMBL/GenBank/DDBJ whole genome shotgun (WGS) entry which is preliminary data.</text>
</comment>
<sequence length="77" mass="8928">MVIMADIIIGFILMIPIYGVLIWSYFCPKESMLWGKRWMYKEEPEISSGAIQYVKFASLASIIIMTFIFIILIVTQT</sequence>
<evidence type="ECO:0000313" key="3">
    <source>
        <dbReference type="Proteomes" id="UP000317316"/>
    </source>
</evidence>
<evidence type="ECO:0008006" key="4">
    <source>
        <dbReference type="Google" id="ProtNLM"/>
    </source>
</evidence>
<keyword evidence="1" id="KW-0472">Membrane</keyword>